<keyword evidence="3" id="KW-1185">Reference proteome</keyword>
<proteinExistence type="predicted"/>
<organism evidence="2 3">
    <name type="scientific">Dawidia soli</name>
    <dbReference type="NCBI Taxonomy" id="2782352"/>
    <lineage>
        <taxon>Bacteria</taxon>
        <taxon>Pseudomonadati</taxon>
        <taxon>Bacteroidota</taxon>
        <taxon>Cytophagia</taxon>
        <taxon>Cytophagales</taxon>
        <taxon>Chryseotaleaceae</taxon>
        <taxon>Dawidia</taxon>
    </lineage>
</organism>
<keyword evidence="1" id="KW-1133">Transmembrane helix</keyword>
<feature type="transmembrane region" description="Helical" evidence="1">
    <location>
        <begin position="180"/>
        <end position="202"/>
    </location>
</feature>
<reference evidence="2 3" key="1">
    <citation type="submission" date="2021-05" db="EMBL/GenBank/DDBJ databases">
        <title>A Polyphasic approach of four new species of the genus Ohtaekwangia: Ohtaekwangia histidinii sp. nov., Ohtaekwangia cretensis sp. nov., Ohtaekwangia indiensis sp. nov., Ohtaekwangia reichenbachii sp. nov. from diverse environment.</title>
        <authorList>
            <person name="Octaviana S."/>
        </authorList>
    </citation>
    <scope>NUCLEOTIDE SEQUENCE [LARGE SCALE GENOMIC DNA]</scope>
    <source>
        <strain evidence="2 3">PWU37</strain>
    </source>
</reference>
<keyword evidence="1" id="KW-0812">Transmembrane</keyword>
<dbReference type="InterPro" id="IPR018750">
    <property type="entry name" value="DUF2306_membrane"/>
</dbReference>
<sequence length="211" mass="23494">MQIVDKVYGYGRLVGKTILVLLSAYFIVHSAKFFSLAPEVLGKYLPYTWAILGHIAGGALALVTGPFLFWKSFRQQYRRAHRIIGRAYAVSVLTGAFGALILVTTTAPVLGLSYVVSLHALGAAWTVTTVLAWRMAVTKQFKLHEEWATRSYIVTMAFVIQSVVYVLPVTQQYLGATGEVLATIIWVSWTGPMFLYDVILSFQKRLRPAVM</sequence>
<protein>
    <submittedName>
        <fullName evidence="2">DUF2306 domain-containing protein</fullName>
    </submittedName>
</protein>
<dbReference type="EMBL" id="JAHESC010000007">
    <property type="protein sequence ID" value="MBT1686321.1"/>
    <property type="molecule type" value="Genomic_DNA"/>
</dbReference>
<accession>A0AAP2D829</accession>
<gene>
    <name evidence="2" type="ORF">KK078_07135</name>
</gene>
<evidence type="ECO:0000313" key="3">
    <source>
        <dbReference type="Proteomes" id="UP001319180"/>
    </source>
</evidence>
<dbReference type="Proteomes" id="UP001319180">
    <property type="component" value="Unassembled WGS sequence"/>
</dbReference>
<name>A0AAP2D829_9BACT</name>
<feature type="transmembrane region" description="Helical" evidence="1">
    <location>
        <begin position="149"/>
        <end position="168"/>
    </location>
</feature>
<keyword evidence="1" id="KW-0472">Membrane</keyword>
<feature type="transmembrane region" description="Helical" evidence="1">
    <location>
        <begin position="7"/>
        <end position="27"/>
    </location>
</feature>
<dbReference type="AlphaFoldDB" id="A0AAP2D829"/>
<feature type="transmembrane region" description="Helical" evidence="1">
    <location>
        <begin position="90"/>
        <end position="110"/>
    </location>
</feature>
<feature type="transmembrane region" description="Helical" evidence="1">
    <location>
        <begin position="47"/>
        <end position="69"/>
    </location>
</feature>
<dbReference type="Pfam" id="PF10067">
    <property type="entry name" value="DUF2306"/>
    <property type="match status" value="1"/>
</dbReference>
<comment type="caution">
    <text evidence="2">The sequence shown here is derived from an EMBL/GenBank/DDBJ whole genome shotgun (WGS) entry which is preliminary data.</text>
</comment>
<evidence type="ECO:0000313" key="2">
    <source>
        <dbReference type="EMBL" id="MBT1686321.1"/>
    </source>
</evidence>
<feature type="transmembrane region" description="Helical" evidence="1">
    <location>
        <begin position="116"/>
        <end position="137"/>
    </location>
</feature>
<evidence type="ECO:0000256" key="1">
    <source>
        <dbReference type="SAM" id="Phobius"/>
    </source>
</evidence>
<dbReference type="RefSeq" id="WP_254089562.1">
    <property type="nucleotide sequence ID" value="NZ_JAHESC010000007.1"/>
</dbReference>